<protein>
    <submittedName>
        <fullName evidence="2">Uncharacterized protein</fullName>
    </submittedName>
</protein>
<feature type="compositionally biased region" description="Basic and acidic residues" evidence="1">
    <location>
        <begin position="127"/>
        <end position="138"/>
    </location>
</feature>
<sequence>MSDLRAKFVANLIQLLSQTVSGWWGKDSMIIIMLDLSIKRPPRLKEDTNELDQYKHPQITAALADTRESVFASVWGVWSERGIKSESTAPTFSEIGGELGEKDALEVGRSETGTTRKRLKKTSNAPRIEEIRQELSSE</sequence>
<name>A0AAD7EEA8_9AGAR</name>
<reference evidence="2" key="1">
    <citation type="submission" date="2023-03" db="EMBL/GenBank/DDBJ databases">
        <title>Massive genome expansion in bonnet fungi (Mycena s.s.) driven by repeated elements and novel gene families across ecological guilds.</title>
        <authorList>
            <consortium name="Lawrence Berkeley National Laboratory"/>
            <person name="Harder C.B."/>
            <person name="Miyauchi S."/>
            <person name="Viragh M."/>
            <person name="Kuo A."/>
            <person name="Thoen E."/>
            <person name="Andreopoulos B."/>
            <person name="Lu D."/>
            <person name="Skrede I."/>
            <person name="Drula E."/>
            <person name="Henrissat B."/>
            <person name="Morin E."/>
            <person name="Kohler A."/>
            <person name="Barry K."/>
            <person name="LaButti K."/>
            <person name="Morin E."/>
            <person name="Salamov A."/>
            <person name="Lipzen A."/>
            <person name="Mereny Z."/>
            <person name="Hegedus B."/>
            <person name="Baldrian P."/>
            <person name="Stursova M."/>
            <person name="Weitz H."/>
            <person name="Taylor A."/>
            <person name="Grigoriev I.V."/>
            <person name="Nagy L.G."/>
            <person name="Martin F."/>
            <person name="Kauserud H."/>
        </authorList>
    </citation>
    <scope>NUCLEOTIDE SEQUENCE</scope>
    <source>
        <strain evidence="2">CBHHK002</strain>
    </source>
</reference>
<dbReference type="Proteomes" id="UP001218218">
    <property type="component" value="Unassembled WGS sequence"/>
</dbReference>
<proteinExistence type="predicted"/>
<feature type="region of interest" description="Disordered" evidence="1">
    <location>
        <begin position="103"/>
        <end position="138"/>
    </location>
</feature>
<dbReference type="EMBL" id="JARIHO010000060">
    <property type="protein sequence ID" value="KAJ7315725.1"/>
    <property type="molecule type" value="Genomic_DNA"/>
</dbReference>
<keyword evidence="3" id="KW-1185">Reference proteome</keyword>
<evidence type="ECO:0000256" key="1">
    <source>
        <dbReference type="SAM" id="MobiDB-lite"/>
    </source>
</evidence>
<evidence type="ECO:0000313" key="3">
    <source>
        <dbReference type="Proteomes" id="UP001218218"/>
    </source>
</evidence>
<organism evidence="2 3">
    <name type="scientific">Mycena albidolilacea</name>
    <dbReference type="NCBI Taxonomy" id="1033008"/>
    <lineage>
        <taxon>Eukaryota</taxon>
        <taxon>Fungi</taxon>
        <taxon>Dikarya</taxon>
        <taxon>Basidiomycota</taxon>
        <taxon>Agaricomycotina</taxon>
        <taxon>Agaricomycetes</taxon>
        <taxon>Agaricomycetidae</taxon>
        <taxon>Agaricales</taxon>
        <taxon>Marasmiineae</taxon>
        <taxon>Mycenaceae</taxon>
        <taxon>Mycena</taxon>
    </lineage>
</organism>
<comment type="caution">
    <text evidence="2">The sequence shown here is derived from an EMBL/GenBank/DDBJ whole genome shotgun (WGS) entry which is preliminary data.</text>
</comment>
<dbReference type="AlphaFoldDB" id="A0AAD7EEA8"/>
<gene>
    <name evidence="2" type="ORF">DFH08DRAFT_820298</name>
</gene>
<accession>A0AAD7EEA8</accession>
<evidence type="ECO:0000313" key="2">
    <source>
        <dbReference type="EMBL" id="KAJ7315725.1"/>
    </source>
</evidence>